<dbReference type="PANTHER" id="PTHR42742:SF3">
    <property type="entry name" value="FRUCTOKINASE"/>
    <property type="match status" value="1"/>
</dbReference>
<feature type="region of interest" description="Disordered" evidence="5">
    <location>
        <begin position="1"/>
        <end position="28"/>
    </location>
</feature>
<dbReference type="GO" id="GO:0004476">
    <property type="term" value="F:mannose-6-phosphate isomerase activity"/>
    <property type="evidence" value="ECO:0007669"/>
    <property type="project" value="InterPro"/>
</dbReference>
<evidence type="ECO:0000256" key="4">
    <source>
        <dbReference type="ARBA" id="ARBA00030762"/>
    </source>
</evidence>
<dbReference type="Proteomes" id="UP000663505">
    <property type="component" value="Chromosome"/>
</dbReference>
<dbReference type="InterPro" id="IPR011051">
    <property type="entry name" value="RmlC_Cupin_sf"/>
</dbReference>
<evidence type="ECO:0000256" key="5">
    <source>
        <dbReference type="SAM" id="MobiDB-lite"/>
    </source>
</evidence>
<dbReference type="InterPro" id="IPR046457">
    <property type="entry name" value="PMI_typeI_cat"/>
</dbReference>
<keyword evidence="9" id="KW-1185">Reference proteome</keyword>
<dbReference type="RefSeq" id="WP_206656394.1">
    <property type="nucleotide sequence ID" value="NZ_CP071182.1"/>
</dbReference>
<evidence type="ECO:0000256" key="1">
    <source>
        <dbReference type="ARBA" id="ARBA00022723"/>
    </source>
</evidence>
<dbReference type="PANTHER" id="PTHR42742">
    <property type="entry name" value="TRANSCRIPTIONAL REPRESSOR MPRA"/>
    <property type="match status" value="1"/>
</dbReference>
<dbReference type="InterPro" id="IPR049071">
    <property type="entry name" value="MPI_cupin_dom"/>
</dbReference>
<accession>A0A9X7Z774</accession>
<dbReference type="CDD" id="cd07010">
    <property type="entry name" value="cupin_PMI_type_I_N_bac"/>
    <property type="match status" value="1"/>
</dbReference>
<keyword evidence="1" id="KW-0479">Metal-binding</keyword>
<feature type="domain" description="Phosphomannose isomerase type I catalytic" evidence="6">
    <location>
        <begin position="42"/>
        <end position="141"/>
    </location>
</feature>
<protein>
    <recommendedName>
        <fullName evidence="3">Phosphohexomutase</fullName>
    </recommendedName>
    <alternativeName>
        <fullName evidence="4">Phosphomannose isomerase</fullName>
    </alternativeName>
</protein>
<evidence type="ECO:0000259" key="7">
    <source>
        <dbReference type="Pfam" id="PF21621"/>
    </source>
</evidence>
<dbReference type="Gene3D" id="2.60.120.10">
    <property type="entry name" value="Jelly Rolls"/>
    <property type="match status" value="2"/>
</dbReference>
<sequence length="378" mass="42063">MSFNPEQKPLDASISAKPLQPDDSVRRKSDVEPYPVKFYPVPKERVWGGHDLKQMFAPRVRDEVPDGPIGEYWVLSGHPNGVSIVSNGPYRGYSLVELTEMFPSEYLGASMQPRFPLLIKFLEAADDLSVQVHPSDDMAQAVEGDYGKTEAWYVLECAPNGKVVYGHNFSSRAELKRAFETKRVTDYLRYQTIHPHDTVFVPSQTLHALLKGTKVIEVQQTSDVTYRVYDWDRVGTDGSPRELHVDKAADVLFTDRHEGAMVGAVASRNVTRPGLQASAGDTKVLVDCPYFTLYEWQMSAHSQAVLHRLGSVTPDILIVVDGTGTMTWGDDGEVPLVPGDTCLIPVSVDEVRIRSGASQDKAQHQGSTDFLRLLLARY</sequence>
<reference evidence="8 9" key="1">
    <citation type="submission" date="2021-02" db="EMBL/GenBank/DDBJ databases">
        <title>Alicyclobacillus curvatus sp. nov. and Alicyclobacillus mengziensis sp. nov., two acidophilic bacteria isolated from acid mine drainage.</title>
        <authorList>
            <person name="Huang Y."/>
        </authorList>
    </citation>
    <scope>NUCLEOTIDE SEQUENCE [LARGE SCALE GENOMIC DNA]</scope>
    <source>
        <strain evidence="8 9">S30H14</strain>
    </source>
</reference>
<dbReference type="Pfam" id="PF21621">
    <property type="entry name" value="MPI_cupin_dom"/>
    <property type="match status" value="1"/>
</dbReference>
<dbReference type="SUPFAM" id="SSF51182">
    <property type="entry name" value="RmlC-like cupins"/>
    <property type="match status" value="1"/>
</dbReference>
<gene>
    <name evidence="8" type="ORF">JZ786_21880</name>
</gene>
<evidence type="ECO:0000256" key="3">
    <source>
        <dbReference type="ARBA" id="ARBA00029741"/>
    </source>
</evidence>
<name>A0A9X7Z774_9BACL</name>
<evidence type="ECO:0000259" key="6">
    <source>
        <dbReference type="Pfam" id="PF20511"/>
    </source>
</evidence>
<keyword evidence="2" id="KW-0862">Zinc</keyword>
<dbReference type="InterPro" id="IPR014710">
    <property type="entry name" value="RmlC-like_jellyroll"/>
</dbReference>
<organism evidence="8 9">
    <name type="scientific">Alicyclobacillus mengziensis</name>
    <dbReference type="NCBI Taxonomy" id="2931921"/>
    <lineage>
        <taxon>Bacteria</taxon>
        <taxon>Bacillati</taxon>
        <taxon>Bacillota</taxon>
        <taxon>Bacilli</taxon>
        <taxon>Bacillales</taxon>
        <taxon>Alicyclobacillaceae</taxon>
        <taxon>Alicyclobacillus</taxon>
    </lineage>
</organism>
<evidence type="ECO:0000313" key="8">
    <source>
        <dbReference type="EMBL" id="QSO47030.1"/>
    </source>
</evidence>
<feature type="domain" description="Mannose-6-phosphate isomerase cupin" evidence="7">
    <location>
        <begin position="283"/>
        <end position="354"/>
    </location>
</feature>
<dbReference type="GO" id="GO:0008270">
    <property type="term" value="F:zinc ion binding"/>
    <property type="evidence" value="ECO:0007669"/>
    <property type="project" value="InterPro"/>
</dbReference>
<dbReference type="AlphaFoldDB" id="A0A9X7Z774"/>
<dbReference type="Pfam" id="PF20511">
    <property type="entry name" value="PMI_typeI_cat"/>
    <property type="match status" value="1"/>
</dbReference>
<evidence type="ECO:0000256" key="2">
    <source>
        <dbReference type="ARBA" id="ARBA00022833"/>
    </source>
</evidence>
<dbReference type="KEGG" id="afx:JZ786_21880"/>
<dbReference type="EMBL" id="CP071182">
    <property type="protein sequence ID" value="QSO47030.1"/>
    <property type="molecule type" value="Genomic_DNA"/>
</dbReference>
<proteinExistence type="predicted"/>
<dbReference type="InterPro" id="IPR051804">
    <property type="entry name" value="Carb_Metab_Reg_Kinase/Isom"/>
</dbReference>
<evidence type="ECO:0000313" key="9">
    <source>
        <dbReference type="Proteomes" id="UP000663505"/>
    </source>
</evidence>
<keyword evidence="8" id="KW-0413">Isomerase</keyword>